<gene>
    <name evidence="2" type="ORF">Aory04_001110200</name>
</gene>
<proteinExistence type="predicted"/>
<protein>
    <submittedName>
        <fullName evidence="2">Unnamed protein product</fullName>
    </submittedName>
</protein>
<feature type="region of interest" description="Disordered" evidence="1">
    <location>
        <begin position="75"/>
        <end position="94"/>
    </location>
</feature>
<evidence type="ECO:0000313" key="2">
    <source>
        <dbReference type="EMBL" id="GMG35980.1"/>
    </source>
</evidence>
<sequence>MKSNWSSRVQYAEVEDPQLRLYRIQIHANNLERLNVSSRAVAQFNVSQTSADGWLSAVQVSTKPEDVLIERLHQNPLPVPAPRSSTRPGEHSTGARNSFLFIIPNSISCNMSSRSDSCSSLGPRYSVTP</sequence>
<organism evidence="2 3">
    <name type="scientific">Aspergillus oryzae</name>
    <name type="common">Yellow koji mold</name>
    <dbReference type="NCBI Taxonomy" id="5062"/>
    <lineage>
        <taxon>Eukaryota</taxon>
        <taxon>Fungi</taxon>
        <taxon>Dikarya</taxon>
        <taxon>Ascomycota</taxon>
        <taxon>Pezizomycotina</taxon>
        <taxon>Eurotiomycetes</taxon>
        <taxon>Eurotiomycetidae</taxon>
        <taxon>Eurotiales</taxon>
        <taxon>Aspergillaceae</taxon>
        <taxon>Aspergillus</taxon>
        <taxon>Aspergillus subgen. Circumdati</taxon>
    </lineage>
</organism>
<evidence type="ECO:0000256" key="1">
    <source>
        <dbReference type="SAM" id="MobiDB-lite"/>
    </source>
</evidence>
<evidence type="ECO:0000313" key="3">
    <source>
        <dbReference type="Proteomes" id="UP001165205"/>
    </source>
</evidence>
<name>A0AAN4YRY3_ASPOZ</name>
<dbReference type="AlphaFoldDB" id="A0AAN4YRY3"/>
<accession>A0AAN4YRY3</accession>
<dbReference type="Proteomes" id="UP001165205">
    <property type="component" value="Unassembled WGS sequence"/>
</dbReference>
<reference evidence="2" key="1">
    <citation type="submission" date="2023-04" db="EMBL/GenBank/DDBJ databases">
        <title>Aspergillus oryzae NBRC 4228.</title>
        <authorList>
            <person name="Ichikawa N."/>
            <person name="Sato H."/>
            <person name="Tonouchi N."/>
        </authorList>
    </citation>
    <scope>NUCLEOTIDE SEQUENCE</scope>
    <source>
        <strain evidence="2">NBRC 4228</strain>
    </source>
</reference>
<comment type="caution">
    <text evidence="2">The sequence shown here is derived from an EMBL/GenBank/DDBJ whole genome shotgun (WGS) entry which is preliminary data.</text>
</comment>
<dbReference type="EMBL" id="BSYA01000186">
    <property type="protein sequence ID" value="GMG35980.1"/>
    <property type="molecule type" value="Genomic_DNA"/>
</dbReference>